<protein>
    <submittedName>
        <fullName evidence="2">RNA-directed DNA polymerase-like protein</fullName>
    </submittedName>
</protein>
<evidence type="ECO:0000256" key="1">
    <source>
        <dbReference type="SAM" id="Phobius"/>
    </source>
</evidence>
<dbReference type="SUPFAM" id="SSF56672">
    <property type="entry name" value="DNA/RNA polymerases"/>
    <property type="match status" value="1"/>
</dbReference>
<dbReference type="InterPro" id="IPR043502">
    <property type="entry name" value="DNA/RNA_pol_sf"/>
</dbReference>
<keyword evidence="2" id="KW-0695">RNA-directed DNA polymerase</keyword>
<dbReference type="InterPro" id="IPR043128">
    <property type="entry name" value="Rev_trsase/Diguanyl_cyclase"/>
</dbReference>
<feature type="transmembrane region" description="Helical" evidence="1">
    <location>
        <begin position="48"/>
        <end position="69"/>
    </location>
</feature>
<keyword evidence="1" id="KW-0472">Membrane</keyword>
<sequence>MKNSCMQNSASESSSFEKSGFCVMWYRQMILAILSWKPPKNIIKVKVFLGLVGHYRHYVICFSIIALSLKRLSQKDVKFDKSNNVNKALIN</sequence>
<dbReference type="GO" id="GO:0003964">
    <property type="term" value="F:RNA-directed DNA polymerase activity"/>
    <property type="evidence" value="ECO:0007669"/>
    <property type="project" value="UniProtKB-KW"/>
</dbReference>
<dbReference type="EMBL" id="SMMG02000007">
    <property type="protein sequence ID" value="KAA3466874.1"/>
    <property type="molecule type" value="Genomic_DNA"/>
</dbReference>
<keyword evidence="2" id="KW-0808">Transferase</keyword>
<dbReference type="Proteomes" id="UP000325315">
    <property type="component" value="Unassembled WGS sequence"/>
</dbReference>
<evidence type="ECO:0000313" key="3">
    <source>
        <dbReference type="Proteomes" id="UP000325315"/>
    </source>
</evidence>
<comment type="caution">
    <text evidence="2">The sequence shown here is derived from an EMBL/GenBank/DDBJ whole genome shotgun (WGS) entry which is preliminary data.</text>
</comment>
<keyword evidence="3" id="KW-1185">Reference proteome</keyword>
<accession>A0A5B6VCT8</accession>
<keyword evidence="2" id="KW-0548">Nucleotidyltransferase</keyword>
<dbReference type="AlphaFoldDB" id="A0A5B6VCT8"/>
<dbReference type="Gene3D" id="3.30.70.270">
    <property type="match status" value="1"/>
</dbReference>
<keyword evidence="1" id="KW-1133">Transmembrane helix</keyword>
<keyword evidence="1" id="KW-0812">Transmembrane</keyword>
<evidence type="ECO:0000313" key="2">
    <source>
        <dbReference type="EMBL" id="KAA3466874.1"/>
    </source>
</evidence>
<gene>
    <name evidence="2" type="ORF">EPI10_001935</name>
</gene>
<organism evidence="2 3">
    <name type="scientific">Gossypium australe</name>
    <dbReference type="NCBI Taxonomy" id="47621"/>
    <lineage>
        <taxon>Eukaryota</taxon>
        <taxon>Viridiplantae</taxon>
        <taxon>Streptophyta</taxon>
        <taxon>Embryophyta</taxon>
        <taxon>Tracheophyta</taxon>
        <taxon>Spermatophyta</taxon>
        <taxon>Magnoliopsida</taxon>
        <taxon>eudicotyledons</taxon>
        <taxon>Gunneridae</taxon>
        <taxon>Pentapetalae</taxon>
        <taxon>rosids</taxon>
        <taxon>malvids</taxon>
        <taxon>Malvales</taxon>
        <taxon>Malvaceae</taxon>
        <taxon>Malvoideae</taxon>
        <taxon>Gossypium</taxon>
    </lineage>
</organism>
<reference evidence="3" key="1">
    <citation type="journal article" date="2019" name="Plant Biotechnol. J.">
        <title>Genome sequencing of the Australian wild diploid species Gossypium australe highlights disease resistance and delayed gland morphogenesis.</title>
        <authorList>
            <person name="Cai Y."/>
            <person name="Cai X."/>
            <person name="Wang Q."/>
            <person name="Wang P."/>
            <person name="Zhang Y."/>
            <person name="Cai C."/>
            <person name="Xu Y."/>
            <person name="Wang K."/>
            <person name="Zhou Z."/>
            <person name="Wang C."/>
            <person name="Geng S."/>
            <person name="Li B."/>
            <person name="Dong Q."/>
            <person name="Hou Y."/>
            <person name="Wang H."/>
            <person name="Ai P."/>
            <person name="Liu Z."/>
            <person name="Yi F."/>
            <person name="Sun M."/>
            <person name="An G."/>
            <person name="Cheng J."/>
            <person name="Zhang Y."/>
            <person name="Shi Q."/>
            <person name="Xie Y."/>
            <person name="Shi X."/>
            <person name="Chang Y."/>
            <person name="Huang F."/>
            <person name="Chen Y."/>
            <person name="Hong S."/>
            <person name="Mi L."/>
            <person name="Sun Q."/>
            <person name="Zhang L."/>
            <person name="Zhou B."/>
            <person name="Peng R."/>
            <person name="Zhang X."/>
            <person name="Liu F."/>
        </authorList>
    </citation>
    <scope>NUCLEOTIDE SEQUENCE [LARGE SCALE GENOMIC DNA]</scope>
    <source>
        <strain evidence="3">cv. PA1801</strain>
    </source>
</reference>
<proteinExistence type="predicted"/>
<name>A0A5B6VCT8_9ROSI</name>